<dbReference type="InterPro" id="IPR036890">
    <property type="entry name" value="HATPase_C_sf"/>
</dbReference>
<dbReference type="Gene3D" id="3.30.565.10">
    <property type="entry name" value="Histidine kinase-like ATPase, C-terminal domain"/>
    <property type="match status" value="1"/>
</dbReference>
<evidence type="ECO:0000259" key="1">
    <source>
        <dbReference type="PROSITE" id="PS50109"/>
    </source>
</evidence>
<reference evidence="2" key="1">
    <citation type="submission" date="2011-11" db="EMBL/GenBank/DDBJ databases">
        <title>Improved High-Quality Draft sequence of Desulfovibrio sp. U5L.</title>
        <authorList>
            <consortium name="US DOE Joint Genome Institute"/>
            <person name="Lucas S."/>
            <person name="Han J."/>
            <person name="Lapidus A."/>
            <person name="Cheng J.-F."/>
            <person name="Goodwin L."/>
            <person name="Pitluck S."/>
            <person name="Peters L."/>
            <person name="Ovchinnikova G."/>
            <person name="Held B."/>
            <person name="Detter J.C."/>
            <person name="Han C."/>
            <person name="Tapia R."/>
            <person name="Land M."/>
            <person name="Hauser L."/>
            <person name="Kyrpides N."/>
            <person name="Ivanova N."/>
            <person name="Pagani I."/>
            <person name="Gabster J."/>
            <person name="Walker C."/>
            <person name="Stolyar S."/>
            <person name="Stahl D."/>
            <person name="Arkin A."/>
            <person name="Dehal P."/>
            <person name="Hazen T."/>
            <person name="Woyke T."/>
        </authorList>
    </citation>
    <scope>NUCLEOTIDE SEQUENCE [LARGE SCALE GENOMIC DNA]</scope>
    <source>
        <strain evidence="2">U5L</strain>
    </source>
</reference>
<dbReference type="eggNOG" id="COG2205">
    <property type="taxonomic scope" value="Bacteria"/>
</dbReference>
<name>I2Q1Q4_9BACT</name>
<dbReference type="OrthoDB" id="9792686at2"/>
<keyword evidence="2" id="KW-0418">Kinase</keyword>
<dbReference type="AlphaFoldDB" id="I2Q1Q4"/>
<dbReference type="Pfam" id="PF02518">
    <property type="entry name" value="HATPase_c"/>
    <property type="match status" value="1"/>
</dbReference>
<organism evidence="2">
    <name type="scientific">Desulfovibrio sp. U5L</name>
    <dbReference type="NCBI Taxonomy" id="596152"/>
    <lineage>
        <taxon>Bacteria</taxon>
        <taxon>Pseudomonadati</taxon>
        <taxon>Thermodesulfobacteriota</taxon>
        <taxon>Desulfovibrionia</taxon>
        <taxon>Desulfovibrionales</taxon>
        <taxon>Desulfovibrionaceae</taxon>
        <taxon>Desulfovibrio</taxon>
    </lineage>
</organism>
<feature type="domain" description="Histidine kinase" evidence="1">
    <location>
        <begin position="170"/>
        <end position="379"/>
    </location>
</feature>
<dbReference type="InterPro" id="IPR000014">
    <property type="entry name" value="PAS"/>
</dbReference>
<dbReference type="SMART" id="SM00387">
    <property type="entry name" value="HATPase_c"/>
    <property type="match status" value="1"/>
</dbReference>
<dbReference type="InterPro" id="IPR003594">
    <property type="entry name" value="HATPase_dom"/>
</dbReference>
<dbReference type="STRING" id="596152.DesU5LDRAFT_2037"/>
<dbReference type="Pfam" id="PF13188">
    <property type="entry name" value="PAS_8"/>
    <property type="match status" value="1"/>
</dbReference>
<proteinExistence type="predicted"/>
<gene>
    <name evidence="2" type="ORF">DesU5LDRAFT_2037</name>
</gene>
<dbReference type="GO" id="GO:0016301">
    <property type="term" value="F:kinase activity"/>
    <property type="evidence" value="ECO:0007669"/>
    <property type="project" value="UniProtKB-KW"/>
</dbReference>
<keyword evidence="2" id="KW-0808">Transferase</keyword>
<evidence type="ECO:0000313" key="2">
    <source>
        <dbReference type="EMBL" id="EIG53710.1"/>
    </source>
</evidence>
<protein>
    <submittedName>
        <fullName evidence="2">Histidine kinase</fullName>
    </submittedName>
</protein>
<dbReference type="HOGENOM" id="CLU_049578_0_0_7"/>
<dbReference type="SUPFAM" id="SSF55874">
    <property type="entry name" value="ATPase domain of HSP90 chaperone/DNA topoisomerase II/histidine kinase"/>
    <property type="match status" value="1"/>
</dbReference>
<sequence>MRDEDTATAFLPAKRLAPAQIRQIAAEIAASPSAASLALVPLAVAIVSDTRQIVYANDRFVALAGAATVEDIHGKRLGEALGCLHAGESGGGCGTTRFCRYCGAAQAVVRSLEGERATQECAITRDAPDTFDALNLQVWTAPLELGEHRLVLNSLLDIAHEKALRGFERIFFHDILNAVAGIQGLHDLLSLDLPEGQASDLDLLRQAVESIQDIVATQKELLSVETREYRRTCSTLHSLEILNDLAAYCQSFDPGAWRILTVDPAAASRTFSSDARIIRRIMVNMVKNALEASQAGETVTLGCEAGPDDGDVVLWVKNPAVLPEETRMRLFQKGFSTKGPGRGFGVYGMRLFARQCLGGEVDFESDPETGTRFFLRLPA</sequence>
<dbReference type="EMBL" id="JH600068">
    <property type="protein sequence ID" value="EIG53710.1"/>
    <property type="molecule type" value="Genomic_DNA"/>
</dbReference>
<accession>I2Q1Q4</accession>
<dbReference type="PROSITE" id="PS50109">
    <property type="entry name" value="HIS_KIN"/>
    <property type="match status" value="1"/>
</dbReference>
<dbReference type="InterPro" id="IPR005467">
    <property type="entry name" value="His_kinase_dom"/>
</dbReference>